<keyword evidence="1 3" id="KW-0238">DNA-binding</keyword>
<feature type="compositionally biased region" description="Basic and acidic residues" evidence="4">
    <location>
        <begin position="268"/>
        <end position="289"/>
    </location>
</feature>
<dbReference type="GO" id="GO:0006303">
    <property type="term" value="P:double-strand break repair via nonhomologous end joining"/>
    <property type="evidence" value="ECO:0007669"/>
    <property type="project" value="UniProtKB-UniRule"/>
</dbReference>
<sequence>MARSIWSGSVSFGLVNVPVRLFSATQDHKVHFHQFQKGTSNRVRNERVNEKTGEEVAYGDVVKGAEVGDGDYVMLTQEELESVEPGRSRTIDISDFVDAAEIDPIYYQKSYYLAPADDTAKKPYALLVKAMEKAERIGVATFVMRGKQYLAAIRPYDGVLVLETMHFADEVRDPAKELDNLPKQTKVSPKDLDMAVQLVESLTTKWKPENYRDTYTDRVKKLVNAKKNDREIVREETTEETSEKVVDLLAALQASVDQAKSHRAGNAHRMDKLKTRKAGAEDGKKDSKQSSKSAKSAKSAKASKKELYDRAQELDIPGRSSMSADELAAAIADAGKGKGRRKKAS</sequence>
<dbReference type="HAMAP" id="MF_01875">
    <property type="entry name" value="Prokaryotic_Ku"/>
    <property type="match status" value="1"/>
</dbReference>
<evidence type="ECO:0000256" key="4">
    <source>
        <dbReference type="SAM" id="MobiDB-lite"/>
    </source>
</evidence>
<dbReference type="Pfam" id="PF02735">
    <property type="entry name" value="Ku"/>
    <property type="match status" value="1"/>
</dbReference>
<dbReference type="RefSeq" id="WP_149750103.1">
    <property type="nucleotide sequence ID" value="NZ_VUJW01000003.1"/>
</dbReference>
<dbReference type="GO" id="GO:0003690">
    <property type="term" value="F:double-stranded DNA binding"/>
    <property type="evidence" value="ECO:0007669"/>
    <property type="project" value="UniProtKB-UniRule"/>
</dbReference>
<name>A0A5B1M4T0_9ACTN</name>
<protein>
    <recommendedName>
        <fullName evidence="3">Non-homologous end joining protein Ku</fullName>
    </recommendedName>
</protein>
<dbReference type="NCBIfam" id="TIGR02772">
    <property type="entry name" value="Ku_bact"/>
    <property type="match status" value="1"/>
</dbReference>
<dbReference type="SUPFAM" id="SSF100939">
    <property type="entry name" value="SPOC domain-like"/>
    <property type="match status" value="1"/>
</dbReference>
<evidence type="ECO:0000313" key="6">
    <source>
        <dbReference type="EMBL" id="KAA1427724.1"/>
    </source>
</evidence>
<proteinExistence type="inferred from homology"/>
<dbReference type="CDD" id="cd00789">
    <property type="entry name" value="KU_like"/>
    <property type="match status" value="1"/>
</dbReference>
<gene>
    <name evidence="3" type="primary">ku</name>
    <name evidence="6" type="ORF">F0U47_09815</name>
</gene>
<organism evidence="6 7">
    <name type="scientific">Nocardioides antri</name>
    <dbReference type="NCBI Taxonomy" id="2607659"/>
    <lineage>
        <taxon>Bacteria</taxon>
        <taxon>Bacillati</taxon>
        <taxon>Actinomycetota</taxon>
        <taxon>Actinomycetes</taxon>
        <taxon>Propionibacteriales</taxon>
        <taxon>Nocardioidaceae</taxon>
        <taxon>Nocardioides</taxon>
    </lineage>
</organism>
<dbReference type="InterPro" id="IPR009187">
    <property type="entry name" value="Prok_Ku"/>
</dbReference>
<comment type="subunit">
    <text evidence="3">Homodimer. Interacts with LigD.</text>
</comment>
<dbReference type="PANTHER" id="PTHR41251">
    <property type="entry name" value="NON-HOMOLOGOUS END JOINING PROTEIN KU"/>
    <property type="match status" value="1"/>
</dbReference>
<keyword evidence="7" id="KW-1185">Reference proteome</keyword>
<evidence type="ECO:0000256" key="1">
    <source>
        <dbReference type="ARBA" id="ARBA00023125"/>
    </source>
</evidence>
<reference evidence="6 7" key="1">
    <citation type="submission" date="2019-09" db="EMBL/GenBank/DDBJ databases">
        <title>Nocardioides panacisoli sp. nov., isolated from the soil of a ginseng field.</title>
        <authorList>
            <person name="Cho C."/>
        </authorList>
    </citation>
    <scope>NUCLEOTIDE SEQUENCE [LARGE SCALE GENOMIC DNA]</scope>
    <source>
        <strain evidence="6 7">BN140041</strain>
    </source>
</reference>
<feature type="domain" description="Ku" evidence="5">
    <location>
        <begin position="53"/>
        <end position="183"/>
    </location>
</feature>
<dbReference type="Proteomes" id="UP000324351">
    <property type="component" value="Unassembled WGS sequence"/>
</dbReference>
<dbReference type="Gene3D" id="2.40.290.10">
    <property type="match status" value="1"/>
</dbReference>
<dbReference type="PANTHER" id="PTHR41251:SF1">
    <property type="entry name" value="NON-HOMOLOGOUS END JOINING PROTEIN KU"/>
    <property type="match status" value="1"/>
</dbReference>
<keyword evidence="3" id="KW-0227">DNA damage</keyword>
<accession>A0A5B1M4T0</accession>
<dbReference type="GO" id="GO:0006310">
    <property type="term" value="P:DNA recombination"/>
    <property type="evidence" value="ECO:0007669"/>
    <property type="project" value="UniProtKB-KW"/>
</dbReference>
<dbReference type="InterPro" id="IPR016194">
    <property type="entry name" value="SPOC-like_C_dom_sf"/>
</dbReference>
<dbReference type="SMART" id="SM00559">
    <property type="entry name" value="Ku78"/>
    <property type="match status" value="1"/>
</dbReference>
<dbReference type="PIRSF" id="PIRSF006493">
    <property type="entry name" value="Prok_Ku"/>
    <property type="match status" value="1"/>
</dbReference>
<comment type="function">
    <text evidence="3">With LigD forms a non-homologous end joining (NHEJ) DNA repair enzyme, which repairs dsDNA breaks with reduced fidelity. Binds linear dsDNA with 5'- and 3'- overhangs but not closed circular dsDNA nor ssDNA. Recruits and stimulates the ligase activity of LigD.</text>
</comment>
<evidence type="ECO:0000256" key="2">
    <source>
        <dbReference type="ARBA" id="ARBA00023172"/>
    </source>
</evidence>
<evidence type="ECO:0000313" key="7">
    <source>
        <dbReference type="Proteomes" id="UP000324351"/>
    </source>
</evidence>
<dbReference type="InterPro" id="IPR006164">
    <property type="entry name" value="DNA_bd_Ku70/Ku80"/>
</dbReference>
<dbReference type="FunFam" id="2.40.290.10:FF:000004">
    <property type="entry name" value="Non-homologous end joining protein Ku"/>
    <property type="match status" value="1"/>
</dbReference>
<reference evidence="6 7" key="2">
    <citation type="submission" date="2019-09" db="EMBL/GenBank/DDBJ databases">
        <authorList>
            <person name="Jin C."/>
        </authorList>
    </citation>
    <scope>NUCLEOTIDE SEQUENCE [LARGE SCALE GENOMIC DNA]</scope>
    <source>
        <strain evidence="6 7">BN140041</strain>
    </source>
</reference>
<feature type="compositionally biased region" description="Basic and acidic residues" evidence="4">
    <location>
        <begin position="303"/>
        <end position="313"/>
    </location>
</feature>
<keyword evidence="3" id="KW-0234">DNA repair</keyword>
<comment type="similarity">
    <text evidence="3">Belongs to the prokaryotic Ku family.</text>
</comment>
<evidence type="ECO:0000259" key="5">
    <source>
        <dbReference type="SMART" id="SM00559"/>
    </source>
</evidence>
<feature type="region of interest" description="Disordered" evidence="4">
    <location>
        <begin position="258"/>
        <end position="324"/>
    </location>
</feature>
<evidence type="ECO:0000256" key="3">
    <source>
        <dbReference type="HAMAP-Rule" id="MF_01875"/>
    </source>
</evidence>
<dbReference type="EMBL" id="VUJW01000003">
    <property type="protein sequence ID" value="KAA1427724.1"/>
    <property type="molecule type" value="Genomic_DNA"/>
</dbReference>
<dbReference type="AlphaFoldDB" id="A0A5B1M4T0"/>
<comment type="caution">
    <text evidence="6">The sequence shown here is derived from an EMBL/GenBank/DDBJ whole genome shotgun (WGS) entry which is preliminary data.</text>
</comment>
<keyword evidence="2 3" id="KW-0233">DNA recombination</keyword>
<feature type="compositionally biased region" description="Low complexity" evidence="4">
    <location>
        <begin position="290"/>
        <end position="300"/>
    </location>
</feature>